<sequence length="159" mass="16485">MSVVPSVTRELVSAPLPQIIERLGIAVADAQHALDENSVKTAAALATSQVEIGGDNYNLLALGFSPAFYAFTEATVEAKLSFSMTETTELGVTAGARVGVNAGIVMVAASVSVSYARKFSVTAEGTSSIAARLVSLPVPGELEKVLRKLSERPPVPVTP</sequence>
<evidence type="ECO:0000313" key="1">
    <source>
        <dbReference type="EMBL" id="NJB99333.1"/>
    </source>
</evidence>
<protein>
    <submittedName>
        <fullName evidence="1">Uncharacterized protein</fullName>
    </submittedName>
</protein>
<dbReference type="AlphaFoldDB" id="A0A7X6BE58"/>
<organism evidence="1 2">
    <name type="scientific">Sphingomonas trueperi</name>
    <dbReference type="NCBI Taxonomy" id="53317"/>
    <lineage>
        <taxon>Bacteria</taxon>
        <taxon>Pseudomonadati</taxon>
        <taxon>Pseudomonadota</taxon>
        <taxon>Alphaproteobacteria</taxon>
        <taxon>Sphingomonadales</taxon>
        <taxon>Sphingomonadaceae</taxon>
        <taxon>Sphingomonas</taxon>
    </lineage>
</organism>
<name>A0A7X6BE58_9SPHN</name>
<accession>A0A7X6BE58</accession>
<dbReference type="Proteomes" id="UP000531251">
    <property type="component" value="Unassembled WGS sequence"/>
</dbReference>
<keyword evidence="2" id="KW-1185">Reference proteome</keyword>
<dbReference type="SUPFAM" id="SSF56973">
    <property type="entry name" value="Aerolisin/ETX pore-forming domain"/>
    <property type="match status" value="1"/>
</dbReference>
<proteinExistence type="predicted"/>
<reference evidence="1 2" key="1">
    <citation type="submission" date="2020-03" db="EMBL/GenBank/DDBJ databases">
        <title>Genomic Encyclopedia of Type Strains, Phase IV (KMG-IV): sequencing the most valuable type-strain genomes for metagenomic binning, comparative biology and taxonomic classification.</title>
        <authorList>
            <person name="Goeker M."/>
        </authorList>
    </citation>
    <scope>NUCLEOTIDE SEQUENCE [LARGE SCALE GENOMIC DNA]</scope>
    <source>
        <strain evidence="1 2">DSM 7225</strain>
    </source>
</reference>
<evidence type="ECO:0000313" key="2">
    <source>
        <dbReference type="Proteomes" id="UP000531251"/>
    </source>
</evidence>
<comment type="caution">
    <text evidence="1">The sequence shown here is derived from an EMBL/GenBank/DDBJ whole genome shotgun (WGS) entry which is preliminary data.</text>
</comment>
<dbReference type="EMBL" id="JAATJB010000014">
    <property type="protein sequence ID" value="NJB99333.1"/>
    <property type="molecule type" value="Genomic_DNA"/>
</dbReference>
<gene>
    <name evidence="1" type="ORF">GGR89_003674</name>
</gene>
<dbReference type="RefSeq" id="WP_125974813.1">
    <property type="nucleotide sequence ID" value="NZ_BAAADY010000016.1"/>
</dbReference>